<keyword evidence="6" id="KW-1133">Transmembrane helix</keyword>
<evidence type="ECO:0000313" key="9">
    <source>
        <dbReference type="EMBL" id="MBB2957692.1"/>
    </source>
</evidence>
<dbReference type="EMBL" id="JACHWJ010000002">
    <property type="protein sequence ID" value="MBB2957692.1"/>
    <property type="molecule type" value="Genomic_DNA"/>
</dbReference>
<name>A0A7W4YEY0_9MICO</name>
<dbReference type="PROSITE" id="PS50847">
    <property type="entry name" value="GRAM_POS_ANCHORING"/>
    <property type="match status" value="1"/>
</dbReference>
<keyword evidence="3 7" id="KW-0732">Signal</keyword>
<comment type="caution">
    <text evidence="9">The sequence shown here is derived from an EMBL/GenBank/DDBJ whole genome shotgun (WGS) entry which is preliminary data.</text>
</comment>
<dbReference type="Proteomes" id="UP000545286">
    <property type="component" value="Unassembled WGS sequence"/>
</dbReference>
<dbReference type="NCBIfam" id="NF038133">
    <property type="entry name" value="choice_anch_L"/>
    <property type="match status" value="1"/>
</dbReference>
<feature type="signal peptide" evidence="7">
    <location>
        <begin position="1"/>
        <end position="26"/>
    </location>
</feature>
<sequence length="443" mass="45012">MRLRTALAAGATSVLLLGVGVGAAAASPGQTVTDLSAQTPEDLVATLVGDETAVSNVVYTGDALAAGTYSGFTDLGVESGIALTTGTAGEGGALLGPNSDDSTSASRGLPGDADLDAIVEGETRDASVLEFDFVPTEDNIAFSYVFGSEEYQEFVDTDYNDVFAFFVNGTNYATFDADGTNTAVAINNINHLRNTELYRDNPVDSGSFDTGLDGLTTVLGLSAPVQQGESNHIKLVIADRGDYAYDSAVLIQAGSFRSNTPPTAASQSLSTDIDTPLNITLAGTDAEGDPLTYSVLTQPENGTLSGDGPNLTFTPAEGFEGETSFTFSTNDGALDSEVATVTITVSPVVVTPTPSVTPTETATPTPTITPTPTTTATVVPPVPTTSPTWTPTPTATATTPPAPGGGLATTGADGFAPTLAIGAGLLLAAGATLLLTRRMRNSD</sequence>
<accession>A0A7W4YEY0</accession>
<keyword evidence="2" id="KW-0964">Secreted</keyword>
<protein>
    <recommendedName>
        <fullName evidence="8">Gram-positive cocci surface proteins LPxTG domain-containing protein</fullName>
    </recommendedName>
</protein>
<evidence type="ECO:0000256" key="5">
    <source>
        <dbReference type="SAM" id="MobiDB-lite"/>
    </source>
</evidence>
<evidence type="ECO:0000256" key="7">
    <source>
        <dbReference type="SAM" id="SignalP"/>
    </source>
</evidence>
<feature type="transmembrane region" description="Helical" evidence="6">
    <location>
        <begin position="415"/>
        <end position="435"/>
    </location>
</feature>
<evidence type="ECO:0000313" key="10">
    <source>
        <dbReference type="Proteomes" id="UP000545286"/>
    </source>
</evidence>
<gene>
    <name evidence="9" type="ORF">FHX72_001829</name>
</gene>
<dbReference type="RefSeq" id="WP_183624480.1">
    <property type="nucleotide sequence ID" value="NZ_JACHWJ010000002.1"/>
</dbReference>
<keyword evidence="10" id="KW-1185">Reference proteome</keyword>
<evidence type="ECO:0000256" key="6">
    <source>
        <dbReference type="SAM" id="Phobius"/>
    </source>
</evidence>
<dbReference type="InterPro" id="IPR049804">
    <property type="entry name" value="Choice_anch_L"/>
</dbReference>
<keyword evidence="4" id="KW-0572">Peptidoglycan-anchor</keyword>
<evidence type="ECO:0000256" key="2">
    <source>
        <dbReference type="ARBA" id="ARBA00022525"/>
    </source>
</evidence>
<reference evidence="9 10" key="1">
    <citation type="submission" date="2020-08" db="EMBL/GenBank/DDBJ databases">
        <title>Sequencing the genomes of 1000 actinobacteria strains.</title>
        <authorList>
            <person name="Klenk H.-P."/>
        </authorList>
    </citation>
    <scope>NUCLEOTIDE SEQUENCE [LARGE SCALE GENOMIC DNA]</scope>
    <source>
        <strain evidence="9 10">DSM 20419</strain>
    </source>
</reference>
<keyword evidence="6" id="KW-0472">Membrane</keyword>
<evidence type="ECO:0000256" key="1">
    <source>
        <dbReference type="ARBA" id="ARBA00022512"/>
    </source>
</evidence>
<keyword evidence="6" id="KW-0812">Transmembrane</keyword>
<keyword evidence="1" id="KW-0134">Cell wall</keyword>
<feature type="region of interest" description="Disordered" evidence="5">
    <location>
        <begin position="354"/>
        <end position="402"/>
    </location>
</feature>
<evidence type="ECO:0000256" key="3">
    <source>
        <dbReference type="ARBA" id="ARBA00022729"/>
    </source>
</evidence>
<organism evidence="9 10">
    <name type="scientific">Pseudoclavibacter helvolus</name>
    <dbReference type="NCBI Taxonomy" id="255205"/>
    <lineage>
        <taxon>Bacteria</taxon>
        <taxon>Bacillati</taxon>
        <taxon>Actinomycetota</taxon>
        <taxon>Actinomycetes</taxon>
        <taxon>Micrococcales</taxon>
        <taxon>Microbacteriaceae</taxon>
        <taxon>Pseudoclavibacter</taxon>
    </lineage>
</organism>
<dbReference type="Pfam" id="PF17963">
    <property type="entry name" value="Big_9"/>
    <property type="match status" value="1"/>
</dbReference>
<dbReference type="Gene3D" id="2.60.40.3440">
    <property type="match status" value="1"/>
</dbReference>
<dbReference type="InterPro" id="IPR019931">
    <property type="entry name" value="LPXTG_anchor"/>
</dbReference>
<proteinExistence type="predicted"/>
<feature type="chain" id="PRO_5038722591" description="Gram-positive cocci surface proteins LPxTG domain-containing protein" evidence="7">
    <location>
        <begin position="27"/>
        <end position="443"/>
    </location>
</feature>
<evidence type="ECO:0000259" key="8">
    <source>
        <dbReference type="PROSITE" id="PS50847"/>
    </source>
</evidence>
<feature type="domain" description="Gram-positive cocci surface proteins LPxTG" evidence="8">
    <location>
        <begin position="407"/>
        <end position="443"/>
    </location>
</feature>
<feature type="region of interest" description="Disordered" evidence="5">
    <location>
        <begin position="92"/>
        <end position="113"/>
    </location>
</feature>
<dbReference type="AlphaFoldDB" id="A0A7W4YEY0"/>
<evidence type="ECO:0000256" key="4">
    <source>
        <dbReference type="ARBA" id="ARBA00023088"/>
    </source>
</evidence>
<feature type="compositionally biased region" description="Low complexity" evidence="5">
    <location>
        <begin position="354"/>
        <end position="399"/>
    </location>
</feature>